<keyword evidence="1" id="KW-0812">Transmembrane</keyword>
<sequence length="525" mass="59117">MEQGNEIIDKDYKDLQRKLTYYPGITIVSVDKDPPEQYVIEYRVFGYGYDGNGQIQMLRRHQIEIKLPFGYPHFPPTVKPLSKICHPDVAEHAIRIADFWQSNQSLADLVIHIGDMIRGAVYSTEGAFNEEAAEWYAENKQKLPLGELEYNDPNAKPVKPKGRTNTPYKLIALVAMVGILIVGGGLVVRDKMILKASGEALQQIQSFIDNREFHEAENVGKKTVSNLQSVLLFSGDSTARLAEINDILESAPLKEGLAGRIEYKGQYLPISVADSLAEVERVSNDATAKLGAGDVDAAMTEFSRAIMLAEKNGQSAAADNVRKISAEKRLVHYVEKANAYYSEQEWQKAVDLYGLAIMILENEKDYLSADSLENRAKLVKLKTLALASISRQEAVKAENKKEYAIAAKQYRAIVTLIQRNEYGNDPVLAKVGNDAEAEHQRLAELAMVAEGSAYLVENFKTIFMEHYPGLYEPGLQSPRVRYLGKNENKLVFMMSCIELVQRNTNEFRLSYQFDPVSRRWSLYRE</sequence>
<keyword evidence="1" id="KW-1133">Transmembrane helix</keyword>
<dbReference type="OrthoDB" id="1877723at2"/>
<protein>
    <submittedName>
        <fullName evidence="2">Ubiquitin-protein ligase</fullName>
    </submittedName>
</protein>
<dbReference type="Gene3D" id="1.25.40.10">
    <property type="entry name" value="Tetratricopeptide repeat domain"/>
    <property type="match status" value="1"/>
</dbReference>
<dbReference type="EMBL" id="FRFE01000009">
    <property type="protein sequence ID" value="SHO48085.1"/>
    <property type="molecule type" value="Genomic_DNA"/>
</dbReference>
<dbReference type="Gene3D" id="3.10.110.10">
    <property type="entry name" value="Ubiquitin Conjugating Enzyme"/>
    <property type="match status" value="1"/>
</dbReference>
<evidence type="ECO:0000313" key="2">
    <source>
        <dbReference type="EMBL" id="SHO48085.1"/>
    </source>
</evidence>
<gene>
    <name evidence="2" type="ORF">SAMN02745220_02117</name>
</gene>
<dbReference type="GO" id="GO:0016874">
    <property type="term" value="F:ligase activity"/>
    <property type="evidence" value="ECO:0007669"/>
    <property type="project" value="UniProtKB-KW"/>
</dbReference>
<dbReference type="AlphaFoldDB" id="A0A1M7Y6E7"/>
<accession>A0A1M7Y6E7</accession>
<dbReference type="CDD" id="cd00195">
    <property type="entry name" value="UBCc_UEV"/>
    <property type="match status" value="1"/>
</dbReference>
<feature type="transmembrane region" description="Helical" evidence="1">
    <location>
        <begin position="170"/>
        <end position="188"/>
    </location>
</feature>
<name>A0A1M7Y6E7_9BACT</name>
<dbReference type="Proteomes" id="UP000184603">
    <property type="component" value="Unassembled WGS sequence"/>
</dbReference>
<dbReference type="RefSeq" id="WP_073613423.1">
    <property type="nucleotide sequence ID" value="NZ_FRFE01000009.1"/>
</dbReference>
<dbReference type="SUPFAM" id="SSF54495">
    <property type="entry name" value="UBC-like"/>
    <property type="match status" value="1"/>
</dbReference>
<dbReference type="SUPFAM" id="SSF48452">
    <property type="entry name" value="TPR-like"/>
    <property type="match status" value="1"/>
</dbReference>
<keyword evidence="2" id="KW-0436">Ligase</keyword>
<evidence type="ECO:0000256" key="1">
    <source>
        <dbReference type="SAM" id="Phobius"/>
    </source>
</evidence>
<keyword evidence="3" id="KW-1185">Reference proteome</keyword>
<dbReference type="InterPro" id="IPR011990">
    <property type="entry name" value="TPR-like_helical_dom_sf"/>
</dbReference>
<dbReference type="InterPro" id="IPR016135">
    <property type="entry name" value="UBQ-conjugating_enzyme/RWD"/>
</dbReference>
<reference evidence="2 3" key="1">
    <citation type="submission" date="2016-12" db="EMBL/GenBank/DDBJ databases">
        <authorList>
            <person name="Song W.-J."/>
            <person name="Kurnit D.M."/>
        </authorList>
    </citation>
    <scope>NUCLEOTIDE SEQUENCE [LARGE SCALE GENOMIC DNA]</scope>
    <source>
        <strain evidence="2 3">DSM 18488</strain>
    </source>
</reference>
<organism evidence="2 3">
    <name type="scientific">Desulfopila aestuarii DSM 18488</name>
    <dbReference type="NCBI Taxonomy" id="1121416"/>
    <lineage>
        <taxon>Bacteria</taxon>
        <taxon>Pseudomonadati</taxon>
        <taxon>Thermodesulfobacteriota</taxon>
        <taxon>Desulfobulbia</taxon>
        <taxon>Desulfobulbales</taxon>
        <taxon>Desulfocapsaceae</taxon>
        <taxon>Desulfopila</taxon>
    </lineage>
</organism>
<evidence type="ECO:0000313" key="3">
    <source>
        <dbReference type="Proteomes" id="UP000184603"/>
    </source>
</evidence>
<dbReference type="STRING" id="1121416.SAMN02745220_02117"/>
<keyword evidence="1" id="KW-0472">Membrane</keyword>
<proteinExistence type="predicted"/>